<reference evidence="2 3" key="1">
    <citation type="submission" date="2019-07" db="EMBL/GenBank/DDBJ databases">
        <title>Lentzea xizangensis sp. nov., isolated from Qinghai-Tibetan Plateau Soils.</title>
        <authorList>
            <person name="Huang J."/>
        </authorList>
    </citation>
    <scope>NUCLEOTIDE SEQUENCE [LARGE SCALE GENOMIC DNA]</scope>
    <source>
        <strain evidence="2 3">FXJ1.1311</strain>
    </source>
</reference>
<sequence length="154" mass="16743">MSPLLVGVAGRNSHALRTPRQPSVRYHRGIAERRVTPVGCARPHRRGCVVVGGDVDRPSWVLNVPDDLWGRASVVLALDNRDVAALLVLIRQYTGHSQNDLACATGIAQGRISEYMRGLRHPTLDTIERIAYGLGMPAEARGRLGLAAASRPPR</sequence>
<dbReference type="Gene3D" id="1.10.260.40">
    <property type="entry name" value="lambda repressor-like DNA-binding domains"/>
    <property type="match status" value="1"/>
</dbReference>
<dbReference type="AlphaFoldDB" id="A0A563EJC8"/>
<dbReference type="Proteomes" id="UP000316639">
    <property type="component" value="Unassembled WGS sequence"/>
</dbReference>
<proteinExistence type="predicted"/>
<dbReference type="InterPro" id="IPR010982">
    <property type="entry name" value="Lambda_DNA-bd_dom_sf"/>
</dbReference>
<protein>
    <submittedName>
        <fullName evidence="2">Helix-turn-helix transcriptional regulator</fullName>
    </submittedName>
</protein>
<comment type="caution">
    <text evidence="2">The sequence shown here is derived from an EMBL/GenBank/DDBJ whole genome shotgun (WGS) entry which is preliminary data.</text>
</comment>
<evidence type="ECO:0000313" key="3">
    <source>
        <dbReference type="Proteomes" id="UP000316639"/>
    </source>
</evidence>
<organism evidence="2 3">
    <name type="scientific">Lentzea tibetensis</name>
    <dbReference type="NCBI Taxonomy" id="2591470"/>
    <lineage>
        <taxon>Bacteria</taxon>
        <taxon>Bacillati</taxon>
        <taxon>Actinomycetota</taxon>
        <taxon>Actinomycetes</taxon>
        <taxon>Pseudonocardiales</taxon>
        <taxon>Pseudonocardiaceae</taxon>
        <taxon>Lentzea</taxon>
    </lineage>
</organism>
<evidence type="ECO:0000313" key="2">
    <source>
        <dbReference type="EMBL" id="TWP46968.1"/>
    </source>
</evidence>
<name>A0A563EJC8_9PSEU</name>
<dbReference type="PROSITE" id="PS50943">
    <property type="entry name" value="HTH_CROC1"/>
    <property type="match status" value="1"/>
</dbReference>
<accession>A0A563EJC8</accession>
<dbReference type="SMART" id="SM00530">
    <property type="entry name" value="HTH_XRE"/>
    <property type="match status" value="1"/>
</dbReference>
<dbReference type="CDD" id="cd00093">
    <property type="entry name" value="HTH_XRE"/>
    <property type="match status" value="1"/>
</dbReference>
<dbReference type="InterPro" id="IPR001387">
    <property type="entry name" value="Cro/C1-type_HTH"/>
</dbReference>
<feature type="domain" description="HTH cro/C1-type" evidence="1">
    <location>
        <begin position="87"/>
        <end position="141"/>
    </location>
</feature>
<evidence type="ECO:0000259" key="1">
    <source>
        <dbReference type="PROSITE" id="PS50943"/>
    </source>
</evidence>
<keyword evidence="3" id="KW-1185">Reference proteome</keyword>
<dbReference type="Pfam" id="PF13560">
    <property type="entry name" value="HTH_31"/>
    <property type="match status" value="1"/>
</dbReference>
<dbReference type="EMBL" id="VOBR01000028">
    <property type="protein sequence ID" value="TWP46968.1"/>
    <property type="molecule type" value="Genomic_DNA"/>
</dbReference>
<gene>
    <name evidence="2" type="ORF">FKR81_33480</name>
</gene>
<dbReference type="OrthoDB" id="4522476at2"/>
<dbReference type="GO" id="GO:0003677">
    <property type="term" value="F:DNA binding"/>
    <property type="evidence" value="ECO:0007669"/>
    <property type="project" value="InterPro"/>
</dbReference>
<dbReference type="SUPFAM" id="SSF47413">
    <property type="entry name" value="lambda repressor-like DNA-binding domains"/>
    <property type="match status" value="1"/>
</dbReference>